<dbReference type="Pfam" id="PF04073">
    <property type="entry name" value="tRNA_edit"/>
    <property type="match status" value="1"/>
</dbReference>
<dbReference type="GO" id="GO:0006412">
    <property type="term" value="P:translation"/>
    <property type="evidence" value="ECO:0007669"/>
    <property type="project" value="UniProtKB-KW"/>
</dbReference>
<protein>
    <recommendedName>
        <fullName evidence="4">Cys-tRNA(Pro)/Cys-tRNA(Cys) deacylase</fullName>
        <ecNumber evidence="4">4.2.-.-</ecNumber>
    </recommendedName>
</protein>
<dbReference type="EC" id="4.2.-.-" evidence="4"/>
<dbReference type="NCBIfam" id="TIGR00011">
    <property type="entry name" value="YbaK_EbsC"/>
    <property type="match status" value="1"/>
</dbReference>
<dbReference type="InterPro" id="IPR004369">
    <property type="entry name" value="Prolyl-tRNA_editing_YbaK/EbsC"/>
</dbReference>
<evidence type="ECO:0000256" key="1">
    <source>
        <dbReference type="ARBA" id="ARBA00009798"/>
    </source>
</evidence>
<proteinExistence type="inferred from homology"/>
<dbReference type="InterPro" id="IPR036754">
    <property type="entry name" value="YbaK/aa-tRNA-synt-asso_dom_sf"/>
</dbReference>
<dbReference type="InterPro" id="IPR007214">
    <property type="entry name" value="YbaK/aa-tRNA-synth-assoc-dom"/>
</dbReference>
<dbReference type="EMBL" id="SRJD01000010">
    <property type="protein sequence ID" value="TGA97940.1"/>
    <property type="molecule type" value="Genomic_DNA"/>
</dbReference>
<evidence type="ECO:0000256" key="2">
    <source>
        <dbReference type="ARBA" id="ARBA00022917"/>
    </source>
</evidence>
<dbReference type="Proteomes" id="UP000298347">
    <property type="component" value="Unassembled WGS sequence"/>
</dbReference>
<dbReference type="GO" id="GO:0002161">
    <property type="term" value="F:aminoacyl-tRNA deacylase activity"/>
    <property type="evidence" value="ECO:0007669"/>
    <property type="project" value="InterPro"/>
</dbReference>
<keyword evidence="3 4" id="KW-0456">Lyase</keyword>
<evidence type="ECO:0000313" key="7">
    <source>
        <dbReference type="Proteomes" id="UP000298347"/>
    </source>
</evidence>
<feature type="domain" description="YbaK/aminoacyl-tRNA synthetase-associated" evidence="5">
    <location>
        <begin position="38"/>
        <end position="149"/>
    </location>
</feature>
<keyword evidence="2 4" id="KW-0648">Protein biosynthesis</keyword>
<dbReference type="SUPFAM" id="SSF55826">
    <property type="entry name" value="YbaK/ProRS associated domain"/>
    <property type="match status" value="1"/>
</dbReference>
<dbReference type="GO" id="GO:0016829">
    <property type="term" value="F:lyase activity"/>
    <property type="evidence" value="ECO:0007669"/>
    <property type="project" value="UniProtKB-KW"/>
</dbReference>
<organism evidence="6 7">
    <name type="scientific">Sporolactobacillus shoreae</name>
    <dbReference type="NCBI Taxonomy" id="1465501"/>
    <lineage>
        <taxon>Bacteria</taxon>
        <taxon>Bacillati</taxon>
        <taxon>Bacillota</taxon>
        <taxon>Bacilli</taxon>
        <taxon>Bacillales</taxon>
        <taxon>Sporolactobacillaceae</taxon>
        <taxon>Sporolactobacillus</taxon>
    </lineage>
</organism>
<comment type="similarity">
    <text evidence="1 4">Belongs to the prolyl-tRNA editing family. YbaK/EbsC subfamily.</text>
</comment>
<dbReference type="RefSeq" id="WP_135348603.1">
    <property type="nucleotide sequence ID" value="NZ_SRJD01000010.1"/>
</dbReference>
<dbReference type="OrthoDB" id="9809296at2"/>
<dbReference type="AlphaFoldDB" id="A0A4Z0GMZ7"/>
<dbReference type="PANTHER" id="PTHR30411">
    <property type="entry name" value="CYTOPLASMIC PROTEIN"/>
    <property type="match status" value="1"/>
</dbReference>
<reference evidence="6 7" key="1">
    <citation type="journal article" date="2015" name="Int. J. Syst. Evol. Microbiol.">
        <title>Sporolactobacillus shoreae sp. nov. and Sporolactobacillus spathodeae sp. nov., two spore-forming lactic acid bacteria isolated from tree barks in Thailand.</title>
        <authorList>
            <person name="Thamacharoensuk T."/>
            <person name="Kitahara M."/>
            <person name="Ohkuma M."/>
            <person name="Thongchul N."/>
            <person name="Tanasupawat S."/>
        </authorList>
    </citation>
    <scope>NUCLEOTIDE SEQUENCE [LARGE SCALE GENOMIC DNA]</scope>
    <source>
        <strain evidence="6 7">BK92</strain>
    </source>
</reference>
<dbReference type="PANTHER" id="PTHR30411:SF0">
    <property type="entry name" value="CYS-TRNA(PRO)_CYS-TRNA(CYS) DEACYLASE YBAK"/>
    <property type="match status" value="1"/>
</dbReference>
<dbReference type="Gene3D" id="3.90.960.10">
    <property type="entry name" value="YbaK/aminoacyl-tRNA synthetase-associated domain"/>
    <property type="match status" value="1"/>
</dbReference>
<comment type="caution">
    <text evidence="6">The sequence shown here is derived from an EMBL/GenBank/DDBJ whole genome shotgun (WGS) entry which is preliminary data.</text>
</comment>
<evidence type="ECO:0000313" key="6">
    <source>
        <dbReference type="EMBL" id="TGA97940.1"/>
    </source>
</evidence>
<sequence>MAKSKVKTNAMRILDTEKIQYRMQTYEISDGLIDGVSVAEKVGENPKNVYKTLVTQGHSGEFYVFVVPVAEELDLKKAAASVGEKRVEMIHVKDIQKHTGYVRGGCSPVGMKKAYPTVIDASAESIDHIVVSGGKKGVQVILSVPDLAKAAHAELHDIIK</sequence>
<evidence type="ECO:0000259" key="5">
    <source>
        <dbReference type="Pfam" id="PF04073"/>
    </source>
</evidence>
<evidence type="ECO:0000256" key="3">
    <source>
        <dbReference type="ARBA" id="ARBA00023239"/>
    </source>
</evidence>
<dbReference type="CDD" id="cd00002">
    <property type="entry name" value="YbaK_deacylase"/>
    <property type="match status" value="1"/>
</dbReference>
<evidence type="ECO:0000256" key="4">
    <source>
        <dbReference type="PIRNR" id="PIRNR006181"/>
    </source>
</evidence>
<gene>
    <name evidence="6" type="primary">ybaK</name>
    <name evidence="6" type="ORF">E4665_09715</name>
</gene>
<dbReference type="PIRSF" id="PIRSF006181">
    <property type="entry name" value="EbsC_YbaK"/>
    <property type="match status" value="1"/>
</dbReference>
<name>A0A4Z0GMZ7_9BACL</name>
<keyword evidence="7" id="KW-1185">Reference proteome</keyword>
<accession>A0A4Z0GMZ7</accession>